<dbReference type="AlphaFoldDB" id="A0A3N4P2F4"/>
<dbReference type="PANTHER" id="PTHR48079">
    <property type="entry name" value="PROTEIN YEEZ"/>
    <property type="match status" value="1"/>
</dbReference>
<accession>A0A3N4P2F4</accession>
<dbReference type="GO" id="GO:0004029">
    <property type="term" value="F:aldehyde dehydrogenase (NAD+) activity"/>
    <property type="evidence" value="ECO:0007669"/>
    <property type="project" value="TreeGrafter"/>
</dbReference>
<sequence length="275" mass="29064">MKKVAIIGLGWLGMPLGLALTARGWQVTGSKTTPDGVEAARRCGIDAVQLQLTPEMEGEAEDLDRLFQVDALVVTLPASRTAEGGENYRQAVQNVVDSALANRVPRIIFTSSTSVYGGGSGVVKESSALQPETVAGKTLQALESWLHDLPGTQVDILRLAGLVGPSRHPGRFLAGKTGLANGSHGVNLVHLDDVVSAITLLLQTPKGGRTYNLCAPAHPSRAAFYPTVSRQLGLTPPTFLPSATGDTGKLVDGSRICHELGFEYSYDDPAKMPLE</sequence>
<feature type="domain" description="NAD-dependent epimerase/dehydratase" evidence="1">
    <location>
        <begin position="10"/>
        <end position="214"/>
    </location>
</feature>
<comment type="caution">
    <text evidence="2">The sequence shown here is derived from an EMBL/GenBank/DDBJ whole genome shotgun (WGS) entry which is preliminary data.</text>
</comment>
<gene>
    <name evidence="2" type="ORF">BBB56_05185</name>
</gene>
<dbReference type="InterPro" id="IPR051783">
    <property type="entry name" value="NAD(P)-dependent_oxidoreduct"/>
</dbReference>
<dbReference type="Proteomes" id="UP000281332">
    <property type="component" value="Unassembled WGS sequence"/>
</dbReference>
<dbReference type="OrthoDB" id="751203at2"/>
<evidence type="ECO:0000259" key="1">
    <source>
        <dbReference type="Pfam" id="PF01370"/>
    </source>
</evidence>
<dbReference type="CDD" id="cd05266">
    <property type="entry name" value="SDR_a4"/>
    <property type="match status" value="1"/>
</dbReference>
<dbReference type="RefSeq" id="WP_123799473.1">
    <property type="nucleotide sequence ID" value="NZ_RMVG01000003.1"/>
</dbReference>
<organism evidence="2 3">
    <name type="scientific">Candidatus Pantoea deserta</name>
    <dbReference type="NCBI Taxonomy" id="1869313"/>
    <lineage>
        <taxon>Bacteria</taxon>
        <taxon>Pseudomonadati</taxon>
        <taxon>Pseudomonadota</taxon>
        <taxon>Gammaproteobacteria</taxon>
        <taxon>Enterobacterales</taxon>
        <taxon>Erwiniaceae</taxon>
        <taxon>Pantoea</taxon>
    </lineage>
</organism>
<dbReference type="InterPro" id="IPR001509">
    <property type="entry name" value="Epimerase_deHydtase"/>
</dbReference>
<reference evidence="2 3" key="1">
    <citation type="submission" date="2018-11" db="EMBL/GenBank/DDBJ databases">
        <title>Whole genome sequencing of Pantoea sp. RIT388.</title>
        <authorList>
            <person name="Gan H.M."/>
            <person name="Hudson A.O."/>
        </authorList>
    </citation>
    <scope>NUCLEOTIDE SEQUENCE [LARGE SCALE GENOMIC DNA]</scope>
    <source>
        <strain evidence="2 3">RIT388</strain>
    </source>
</reference>
<evidence type="ECO:0000313" key="2">
    <source>
        <dbReference type="EMBL" id="RPE02803.1"/>
    </source>
</evidence>
<dbReference type="InterPro" id="IPR036291">
    <property type="entry name" value="NAD(P)-bd_dom_sf"/>
</dbReference>
<dbReference type="Gene3D" id="3.40.50.720">
    <property type="entry name" value="NAD(P)-binding Rossmann-like Domain"/>
    <property type="match status" value="1"/>
</dbReference>
<dbReference type="EMBL" id="RMVG01000003">
    <property type="protein sequence ID" value="RPE02803.1"/>
    <property type="molecule type" value="Genomic_DNA"/>
</dbReference>
<dbReference type="GO" id="GO:0005737">
    <property type="term" value="C:cytoplasm"/>
    <property type="evidence" value="ECO:0007669"/>
    <property type="project" value="TreeGrafter"/>
</dbReference>
<name>A0A3N4P2F4_9GAMM</name>
<proteinExistence type="predicted"/>
<dbReference type="SUPFAM" id="SSF51735">
    <property type="entry name" value="NAD(P)-binding Rossmann-fold domains"/>
    <property type="match status" value="1"/>
</dbReference>
<evidence type="ECO:0000313" key="3">
    <source>
        <dbReference type="Proteomes" id="UP000281332"/>
    </source>
</evidence>
<protein>
    <submittedName>
        <fullName evidence="2">SDR family oxidoreductase</fullName>
    </submittedName>
</protein>
<keyword evidence="3" id="KW-1185">Reference proteome</keyword>
<dbReference type="PANTHER" id="PTHR48079:SF6">
    <property type="entry name" value="NAD(P)-BINDING DOMAIN-CONTAINING PROTEIN-RELATED"/>
    <property type="match status" value="1"/>
</dbReference>
<dbReference type="Pfam" id="PF01370">
    <property type="entry name" value="Epimerase"/>
    <property type="match status" value="1"/>
</dbReference>